<evidence type="ECO:0000256" key="3">
    <source>
        <dbReference type="SAM" id="SignalP"/>
    </source>
</evidence>
<dbReference type="RefSeq" id="WP_202832597.1">
    <property type="nucleotide sequence ID" value="NZ_JAETWB010000006.1"/>
</dbReference>
<dbReference type="Gene3D" id="1.20.1600.10">
    <property type="entry name" value="Outer membrane efflux proteins (OEP)"/>
    <property type="match status" value="1"/>
</dbReference>
<dbReference type="SUPFAM" id="SSF56954">
    <property type="entry name" value="Outer membrane efflux proteins (OEP)"/>
    <property type="match status" value="1"/>
</dbReference>
<feature type="compositionally biased region" description="Pro residues" evidence="2">
    <location>
        <begin position="26"/>
        <end position="41"/>
    </location>
</feature>
<protein>
    <submittedName>
        <fullName evidence="4">TolC family protein</fullName>
    </submittedName>
</protein>
<dbReference type="EMBL" id="JAETWB010000006">
    <property type="protein sequence ID" value="MBL6079354.1"/>
    <property type="molecule type" value="Genomic_DNA"/>
</dbReference>
<name>A0ABS1U3V1_9PROT</name>
<feature type="compositionally biased region" description="Low complexity" evidence="2">
    <location>
        <begin position="271"/>
        <end position="284"/>
    </location>
</feature>
<dbReference type="InterPro" id="IPR010131">
    <property type="entry name" value="MdtP/NodT-like"/>
</dbReference>
<evidence type="ECO:0000313" key="4">
    <source>
        <dbReference type="EMBL" id="MBL6079354.1"/>
    </source>
</evidence>
<feature type="region of interest" description="Disordered" evidence="2">
    <location>
        <begin position="262"/>
        <end position="284"/>
    </location>
</feature>
<comment type="similarity">
    <text evidence="1">Belongs to the outer membrane factor (OMF) (TC 1.B.17) family.</text>
</comment>
<proteinExistence type="inferred from homology"/>
<dbReference type="InterPro" id="IPR003423">
    <property type="entry name" value="OMP_efflux"/>
</dbReference>
<evidence type="ECO:0000256" key="1">
    <source>
        <dbReference type="ARBA" id="ARBA00007613"/>
    </source>
</evidence>
<dbReference type="PANTHER" id="PTHR30203:SF24">
    <property type="entry name" value="BLR4935 PROTEIN"/>
    <property type="match status" value="1"/>
</dbReference>
<dbReference type="Pfam" id="PF02321">
    <property type="entry name" value="OEP"/>
    <property type="match status" value="1"/>
</dbReference>
<feature type="signal peptide" evidence="3">
    <location>
        <begin position="1"/>
        <end position="22"/>
    </location>
</feature>
<sequence length="509" mass="53138">MRLSFRAALLGCALLADLPAWAQTQPTPPASPPPGMAPLPIGPGARPLSLEDAEAALVERNLAVIAARRGVDAARAQRLVASSRPAPAVSVGNTFAQFGETRNGAVRGARYLSPAKNISVGLTVLVERGGKRTLRTRFAERQVEGAEAQVLDALRTQIFQLRQAFLGALLARANLEVALGNRASLDRTEQLLRRQLRDGAIPEGDLLRFQASRLQFEGDVTSNAQAYAAGVAAVAALLSADPAAFQPGAGTLSSLGINPAVRGALAPPPGQQGRTGTPAGPASAPTAVRTILSPVAFDVRGRFDAIPDLGIGREELARGVASRPDVVAAERQAAAAAANRQLVEAGRSRDVTVDAGWSRSALSQDLPDSRDRLSALNSFGVQLSVPIFTSRIVEGNVAAATAQQGQADAVARATMLQARAEFAASWAGVEQSRALLNLYAGGALGRAEEAYRSTEQAYVAGGRTLLDVLDALRVLNVTRVQANQARYAYLLALSQLEQASGVSGVAPRL</sequence>
<reference evidence="4 5" key="1">
    <citation type="submission" date="2021-01" db="EMBL/GenBank/DDBJ databases">
        <title>Belnapia mucosa sp. nov. and Belnapia arida sp. nov., isolated from the Tabernas Desert (Almeria, Spain).</title>
        <authorList>
            <person name="Molina-Menor E."/>
            <person name="Vidal-Verdu A."/>
            <person name="Calonge A."/>
            <person name="Satari L."/>
            <person name="Pereto J."/>
            <person name="Porcar M."/>
        </authorList>
    </citation>
    <scope>NUCLEOTIDE SEQUENCE [LARGE SCALE GENOMIC DNA]</scope>
    <source>
        <strain evidence="4 5">T18</strain>
    </source>
</reference>
<accession>A0ABS1U3V1</accession>
<organism evidence="4 5">
    <name type="scientific">Belnapia arida</name>
    <dbReference type="NCBI Taxonomy" id="2804533"/>
    <lineage>
        <taxon>Bacteria</taxon>
        <taxon>Pseudomonadati</taxon>
        <taxon>Pseudomonadota</taxon>
        <taxon>Alphaproteobacteria</taxon>
        <taxon>Acetobacterales</taxon>
        <taxon>Roseomonadaceae</taxon>
        <taxon>Belnapia</taxon>
    </lineage>
</organism>
<dbReference type="PANTHER" id="PTHR30203">
    <property type="entry name" value="OUTER MEMBRANE CATION EFFLUX PROTEIN"/>
    <property type="match status" value="1"/>
</dbReference>
<dbReference type="Proteomes" id="UP000660885">
    <property type="component" value="Unassembled WGS sequence"/>
</dbReference>
<evidence type="ECO:0000256" key="2">
    <source>
        <dbReference type="SAM" id="MobiDB-lite"/>
    </source>
</evidence>
<evidence type="ECO:0000313" key="5">
    <source>
        <dbReference type="Proteomes" id="UP000660885"/>
    </source>
</evidence>
<feature type="region of interest" description="Disordered" evidence="2">
    <location>
        <begin position="24"/>
        <end position="44"/>
    </location>
</feature>
<gene>
    <name evidence="4" type="ORF">JMJ56_15150</name>
</gene>
<feature type="chain" id="PRO_5045126830" evidence="3">
    <location>
        <begin position="23"/>
        <end position="509"/>
    </location>
</feature>
<comment type="caution">
    <text evidence="4">The sequence shown here is derived from an EMBL/GenBank/DDBJ whole genome shotgun (WGS) entry which is preliminary data.</text>
</comment>
<keyword evidence="3" id="KW-0732">Signal</keyword>
<keyword evidence="5" id="KW-1185">Reference proteome</keyword>